<gene>
    <name evidence="7" type="ORF">MNBD_ALPHA09-687</name>
</gene>
<protein>
    <recommendedName>
        <fullName evidence="3">Flagellar basal-body rod protein FlgC</fullName>
    </recommendedName>
</protein>
<dbReference type="InterPro" id="IPR010930">
    <property type="entry name" value="Flg_bb/hook_C_dom"/>
</dbReference>
<keyword evidence="7" id="KW-0969">Cilium</keyword>
<keyword evidence="7" id="KW-0966">Cell projection</keyword>
<evidence type="ECO:0000313" key="7">
    <source>
        <dbReference type="EMBL" id="VAW11356.1"/>
    </source>
</evidence>
<accession>A0A3B0TW79</accession>
<dbReference type="PANTHER" id="PTHR30435">
    <property type="entry name" value="FLAGELLAR PROTEIN"/>
    <property type="match status" value="1"/>
</dbReference>
<evidence type="ECO:0000256" key="5">
    <source>
        <dbReference type="ARBA" id="ARBA00025933"/>
    </source>
</evidence>
<evidence type="ECO:0000256" key="4">
    <source>
        <dbReference type="ARBA" id="ARBA00023143"/>
    </source>
</evidence>
<sequence>MEFIKSIMIAATGLKAQTGRMRVIAENLANANSVSQTPGGEPYRRRIPVMQASFSRELDALIVKTGKPIADKSEFKLRYMPGHPAANEDGYVSTPNVNSLIESMDMRAAQRTYEANLNVITSARRMVQRTIDILRA</sequence>
<feature type="domain" description="Flagellar basal-body/hook protein C-terminal" evidence="6">
    <location>
        <begin position="89"/>
        <end position="132"/>
    </location>
</feature>
<comment type="subunit">
    <text evidence="5">The basal body constitutes a major portion of the flagellar organelle and consists of four rings (L,P,S, and M) mounted on a central rod. The rod consists of about 26 subunits of FlgG in the distal portion, and FlgB, FlgC and FlgF are thought to build up the proximal portion of the rod with about 6 subunits each.</text>
</comment>
<evidence type="ECO:0000256" key="2">
    <source>
        <dbReference type="ARBA" id="ARBA00009677"/>
    </source>
</evidence>
<name>A0A3B0TW79_9ZZZZ</name>
<comment type="similarity">
    <text evidence="2">Belongs to the flagella basal body rod proteins family.</text>
</comment>
<dbReference type="InterPro" id="IPR019776">
    <property type="entry name" value="Flagellar_basal_body_rod_CS"/>
</dbReference>
<dbReference type="PANTHER" id="PTHR30435:SF2">
    <property type="entry name" value="FLAGELLAR BASAL-BODY ROD PROTEIN FLGC"/>
    <property type="match status" value="1"/>
</dbReference>
<evidence type="ECO:0000256" key="3">
    <source>
        <dbReference type="ARBA" id="ARBA00017941"/>
    </source>
</evidence>
<dbReference type="InterPro" id="IPR006299">
    <property type="entry name" value="FlgC"/>
</dbReference>
<evidence type="ECO:0000256" key="1">
    <source>
        <dbReference type="ARBA" id="ARBA00004117"/>
    </source>
</evidence>
<keyword evidence="7" id="KW-0282">Flagellum</keyword>
<dbReference type="AlphaFoldDB" id="A0A3B0TW79"/>
<dbReference type="NCBIfam" id="TIGR01395">
    <property type="entry name" value="FlgC"/>
    <property type="match status" value="1"/>
</dbReference>
<dbReference type="PROSITE" id="PS00588">
    <property type="entry name" value="FLAGELLA_BB_ROD"/>
    <property type="match status" value="1"/>
</dbReference>
<dbReference type="EMBL" id="UOEM01000031">
    <property type="protein sequence ID" value="VAW11356.1"/>
    <property type="molecule type" value="Genomic_DNA"/>
</dbReference>
<dbReference type="GO" id="GO:0071978">
    <property type="term" value="P:bacterial-type flagellum-dependent swarming motility"/>
    <property type="evidence" value="ECO:0007669"/>
    <property type="project" value="TreeGrafter"/>
</dbReference>
<keyword evidence="4" id="KW-0975">Bacterial flagellum</keyword>
<dbReference type="Pfam" id="PF06429">
    <property type="entry name" value="Flg_bbr_C"/>
    <property type="match status" value="1"/>
</dbReference>
<proteinExistence type="inferred from homology"/>
<evidence type="ECO:0000259" key="6">
    <source>
        <dbReference type="Pfam" id="PF06429"/>
    </source>
</evidence>
<dbReference type="GO" id="GO:0030694">
    <property type="term" value="C:bacterial-type flagellum basal body, rod"/>
    <property type="evidence" value="ECO:0007669"/>
    <property type="project" value="InterPro"/>
</dbReference>
<comment type="subcellular location">
    <subcellularLocation>
        <location evidence="1">Bacterial flagellum basal body</location>
    </subcellularLocation>
</comment>
<reference evidence="7" key="1">
    <citation type="submission" date="2018-06" db="EMBL/GenBank/DDBJ databases">
        <authorList>
            <person name="Zhirakovskaya E."/>
        </authorList>
    </citation>
    <scope>NUCLEOTIDE SEQUENCE</scope>
</reference>
<organism evidence="7">
    <name type="scientific">hydrothermal vent metagenome</name>
    <dbReference type="NCBI Taxonomy" id="652676"/>
    <lineage>
        <taxon>unclassified sequences</taxon>
        <taxon>metagenomes</taxon>
        <taxon>ecological metagenomes</taxon>
    </lineage>
</organism>